<dbReference type="Proteomes" id="UP000249304">
    <property type="component" value="Unassembled WGS sequence"/>
</dbReference>
<dbReference type="RefSeq" id="WP_111185089.1">
    <property type="nucleotide sequence ID" value="NZ_POUD01000385.1"/>
</dbReference>
<evidence type="ECO:0000313" key="2">
    <source>
        <dbReference type="Proteomes" id="UP000249304"/>
    </source>
</evidence>
<reference evidence="1 2" key="1">
    <citation type="submission" date="2018-01" db="EMBL/GenBank/DDBJ databases">
        <title>Draft genome sequence of Nonomuraea sp. KC333.</title>
        <authorList>
            <person name="Sahin N."/>
            <person name="Saygin H."/>
            <person name="Ay H."/>
        </authorList>
    </citation>
    <scope>NUCLEOTIDE SEQUENCE [LARGE SCALE GENOMIC DNA]</scope>
    <source>
        <strain evidence="1 2">KC333</strain>
    </source>
</reference>
<dbReference type="PROSITE" id="PS51257">
    <property type="entry name" value="PROKAR_LIPOPROTEIN"/>
    <property type="match status" value="1"/>
</dbReference>
<evidence type="ECO:0000313" key="1">
    <source>
        <dbReference type="EMBL" id="PZG04406.1"/>
    </source>
</evidence>
<comment type="caution">
    <text evidence="1">The sequence shown here is derived from an EMBL/GenBank/DDBJ whole genome shotgun (WGS) entry which is preliminary data.</text>
</comment>
<organism evidence="1 2">
    <name type="scientific">Nonomuraea aridisoli</name>
    <dbReference type="NCBI Taxonomy" id="2070368"/>
    <lineage>
        <taxon>Bacteria</taxon>
        <taxon>Bacillati</taxon>
        <taxon>Actinomycetota</taxon>
        <taxon>Actinomycetes</taxon>
        <taxon>Streptosporangiales</taxon>
        <taxon>Streptosporangiaceae</taxon>
        <taxon>Nonomuraea</taxon>
    </lineage>
</organism>
<dbReference type="AlphaFoldDB" id="A0A2W2CY10"/>
<keyword evidence="2" id="KW-1185">Reference proteome</keyword>
<evidence type="ECO:0008006" key="3">
    <source>
        <dbReference type="Google" id="ProtNLM"/>
    </source>
</evidence>
<proteinExistence type="predicted"/>
<dbReference type="EMBL" id="POUD01000385">
    <property type="protein sequence ID" value="PZG04406.1"/>
    <property type="molecule type" value="Genomic_DNA"/>
</dbReference>
<accession>A0A2W2CY10</accession>
<protein>
    <recommendedName>
        <fullName evidence="3">DUF4352 domain-containing protein</fullName>
    </recommendedName>
</protein>
<gene>
    <name evidence="1" type="ORF">C1J01_44650</name>
</gene>
<name>A0A2W2CY10_9ACTN</name>
<dbReference type="OrthoDB" id="3535217at2"/>
<sequence>MRKTFALAAAAVALTGCGMLPGQQGGGGEERQTAATTLEQVEETAAETPGESAPPQQDQVIASRETKVASAGNHGTARADITGLKRQGRTATLSWTVTALDGKVNMHNGMGSYTTDFSVSAVSLIDPVNAKRYRVARNGTGQDAECVCSHTQGQFLEQDRTTSLYAVFAAPPADVTKVNVELPMIGVITDVPIS</sequence>